<feature type="non-terminal residue" evidence="2">
    <location>
        <position position="146"/>
    </location>
</feature>
<feature type="compositionally biased region" description="Basic and acidic residues" evidence="1">
    <location>
        <begin position="115"/>
        <end position="125"/>
    </location>
</feature>
<evidence type="ECO:0000256" key="1">
    <source>
        <dbReference type="SAM" id="MobiDB-lite"/>
    </source>
</evidence>
<reference evidence="2 3" key="1">
    <citation type="submission" date="2018-11" db="EMBL/GenBank/DDBJ databases">
        <authorList>
            <consortium name="Pathogen Informatics"/>
        </authorList>
    </citation>
    <scope>NUCLEOTIDE SEQUENCE [LARGE SCALE GENOMIC DNA]</scope>
</reference>
<sequence length="146" mass="15879">MNYLDLDSLEAERQRILAEINNLKAQSSSVQDASPIDLKMSSPQSDSRPISVSSGETIIFSDSSSPDLAPSEEAQEPDQTTVSTNAPMTSTAVPIKTIPIDLKDQQPQAEEQPATDEKEQLMAEEEKIEEALEEEAAAEEEEGTTI</sequence>
<feature type="compositionally biased region" description="Polar residues" evidence="1">
    <location>
        <begin position="41"/>
        <end position="66"/>
    </location>
</feature>
<dbReference type="AlphaFoldDB" id="A0A3P6Q8X6"/>
<name>A0A3P6Q8X6_DIBLA</name>
<keyword evidence="3" id="KW-1185">Reference proteome</keyword>
<evidence type="ECO:0000313" key="3">
    <source>
        <dbReference type="Proteomes" id="UP000281553"/>
    </source>
</evidence>
<protein>
    <submittedName>
        <fullName evidence="2">Uncharacterized protein</fullName>
    </submittedName>
</protein>
<accession>A0A3P6Q8X6</accession>
<feature type="compositionally biased region" description="Polar residues" evidence="1">
    <location>
        <begin position="77"/>
        <end position="92"/>
    </location>
</feature>
<dbReference type="Proteomes" id="UP000281553">
    <property type="component" value="Unassembled WGS sequence"/>
</dbReference>
<feature type="compositionally biased region" description="Acidic residues" evidence="1">
    <location>
        <begin position="126"/>
        <end position="146"/>
    </location>
</feature>
<feature type="region of interest" description="Disordered" evidence="1">
    <location>
        <begin position="24"/>
        <end position="146"/>
    </location>
</feature>
<proteinExistence type="predicted"/>
<dbReference type="EMBL" id="UYRU01010080">
    <property type="protein sequence ID" value="VDK44969.1"/>
    <property type="molecule type" value="Genomic_DNA"/>
</dbReference>
<evidence type="ECO:0000313" key="2">
    <source>
        <dbReference type="EMBL" id="VDK44969.1"/>
    </source>
</evidence>
<organism evidence="2 3">
    <name type="scientific">Dibothriocephalus latus</name>
    <name type="common">Fish tapeworm</name>
    <name type="synonym">Diphyllobothrium latum</name>
    <dbReference type="NCBI Taxonomy" id="60516"/>
    <lineage>
        <taxon>Eukaryota</taxon>
        <taxon>Metazoa</taxon>
        <taxon>Spiralia</taxon>
        <taxon>Lophotrochozoa</taxon>
        <taxon>Platyhelminthes</taxon>
        <taxon>Cestoda</taxon>
        <taxon>Eucestoda</taxon>
        <taxon>Diphyllobothriidea</taxon>
        <taxon>Diphyllobothriidae</taxon>
        <taxon>Dibothriocephalus</taxon>
    </lineage>
</organism>
<gene>
    <name evidence="2" type="ORF">DILT_LOCUS1470</name>
</gene>